<gene>
    <name evidence="1" type="ORF">AB2B41_17485</name>
</gene>
<protein>
    <submittedName>
        <fullName evidence="1">Uncharacterized protein</fullName>
    </submittedName>
</protein>
<sequence>MAAIMTGTHGTLAYWTAAPATARGRAFGPGGDFRKSHLKSFARLSAFAANGNHAAKGCEGAVTWDAGLDLLFRIAGGR</sequence>
<evidence type="ECO:0000313" key="2">
    <source>
        <dbReference type="Proteomes" id="UP001556098"/>
    </source>
</evidence>
<dbReference type="RefSeq" id="WP_367879103.1">
    <property type="nucleotide sequence ID" value="NZ_JBFNXX010000015.1"/>
</dbReference>
<keyword evidence="2" id="KW-1185">Reference proteome</keyword>
<dbReference type="Proteomes" id="UP001556098">
    <property type="component" value="Unassembled WGS sequence"/>
</dbReference>
<accession>A0ABV3RR94</accession>
<proteinExistence type="predicted"/>
<evidence type="ECO:0000313" key="1">
    <source>
        <dbReference type="EMBL" id="MEW9921404.1"/>
    </source>
</evidence>
<reference evidence="1 2" key="1">
    <citation type="submission" date="2024-07" db="EMBL/GenBank/DDBJ databases">
        <title>Marimonas sp.nov., isolated from tidal-flat sediment.</title>
        <authorList>
            <person name="Jayan J.N."/>
            <person name="Lee S.S."/>
        </authorList>
    </citation>
    <scope>NUCLEOTIDE SEQUENCE [LARGE SCALE GENOMIC DNA]</scope>
    <source>
        <strain evidence="1 2">MJW-29</strain>
    </source>
</reference>
<organism evidence="1 2">
    <name type="scientific">Sulfitobacter sediminis</name>
    <dbReference type="NCBI Taxonomy" id="3234186"/>
    <lineage>
        <taxon>Bacteria</taxon>
        <taxon>Pseudomonadati</taxon>
        <taxon>Pseudomonadota</taxon>
        <taxon>Alphaproteobacteria</taxon>
        <taxon>Rhodobacterales</taxon>
        <taxon>Roseobacteraceae</taxon>
        <taxon>Sulfitobacter</taxon>
    </lineage>
</organism>
<dbReference type="EMBL" id="JBFNXX010000015">
    <property type="protein sequence ID" value="MEW9921404.1"/>
    <property type="molecule type" value="Genomic_DNA"/>
</dbReference>
<comment type="caution">
    <text evidence="1">The sequence shown here is derived from an EMBL/GenBank/DDBJ whole genome shotgun (WGS) entry which is preliminary data.</text>
</comment>
<name>A0ABV3RR94_9RHOB</name>